<comment type="caution">
    <text evidence="1">The sequence shown here is derived from an EMBL/GenBank/DDBJ whole genome shotgun (WGS) entry which is preliminary data.</text>
</comment>
<protein>
    <submittedName>
        <fullName evidence="1">Uncharacterized protein</fullName>
    </submittedName>
</protein>
<keyword evidence="2" id="KW-1185">Reference proteome</keyword>
<name>A0A2S5BBZ2_9BASI</name>
<proteinExistence type="predicted"/>
<dbReference type="EMBL" id="PJQD01000026">
    <property type="protein sequence ID" value="POY74261.1"/>
    <property type="molecule type" value="Genomic_DNA"/>
</dbReference>
<sequence length="204" mass="23069">MTGAETGRTLTRILLAPPPWQPRIAPLEEADRAHGYLLEENLKPTREKLNRDFKKVDACLSDTQRSRDFLQGLVGKGGPIHSPPKSTDHKAMRVRKFISDWDLRDGPKVAADRPLPPVVETAAACLSGMTKRQTARTNDKWFSEFCHRQFVHLELGLVMERLTTEGDLRQWMLMLDQCHAAGIRVAKAEAAPCLRASIVKCWCW</sequence>
<accession>A0A2S5BBZ2</accession>
<evidence type="ECO:0000313" key="2">
    <source>
        <dbReference type="Proteomes" id="UP000237144"/>
    </source>
</evidence>
<organism evidence="1 2">
    <name type="scientific">Rhodotorula taiwanensis</name>
    <dbReference type="NCBI Taxonomy" id="741276"/>
    <lineage>
        <taxon>Eukaryota</taxon>
        <taxon>Fungi</taxon>
        <taxon>Dikarya</taxon>
        <taxon>Basidiomycota</taxon>
        <taxon>Pucciniomycotina</taxon>
        <taxon>Microbotryomycetes</taxon>
        <taxon>Sporidiobolales</taxon>
        <taxon>Sporidiobolaceae</taxon>
        <taxon>Rhodotorula</taxon>
    </lineage>
</organism>
<dbReference type="AlphaFoldDB" id="A0A2S5BBZ2"/>
<dbReference type="Proteomes" id="UP000237144">
    <property type="component" value="Unassembled WGS sequence"/>
</dbReference>
<reference evidence="1 2" key="1">
    <citation type="journal article" date="2018" name="Front. Microbiol.">
        <title>Prospects for Fungal Bioremediation of Acidic Radioactive Waste Sites: Characterization and Genome Sequence of Rhodotorula taiwanensis MD1149.</title>
        <authorList>
            <person name="Tkavc R."/>
            <person name="Matrosova V.Y."/>
            <person name="Grichenko O.E."/>
            <person name="Gostincar C."/>
            <person name="Volpe R.P."/>
            <person name="Klimenkova P."/>
            <person name="Gaidamakova E.K."/>
            <person name="Zhou C.E."/>
            <person name="Stewart B.J."/>
            <person name="Lyman M.G."/>
            <person name="Malfatti S.A."/>
            <person name="Rubinfeld B."/>
            <person name="Courtot M."/>
            <person name="Singh J."/>
            <person name="Dalgard C.L."/>
            <person name="Hamilton T."/>
            <person name="Frey K.G."/>
            <person name="Gunde-Cimerman N."/>
            <person name="Dugan L."/>
            <person name="Daly M.J."/>
        </authorList>
    </citation>
    <scope>NUCLEOTIDE SEQUENCE [LARGE SCALE GENOMIC DNA]</scope>
    <source>
        <strain evidence="1 2">MD1149</strain>
    </source>
</reference>
<evidence type="ECO:0000313" key="1">
    <source>
        <dbReference type="EMBL" id="POY74261.1"/>
    </source>
</evidence>
<gene>
    <name evidence="1" type="ORF">BMF94_2699</name>
</gene>